<gene>
    <name evidence="1" type="primary">LOC107768075</name>
</gene>
<dbReference type="KEGG" id="nta:107768075"/>
<dbReference type="RefSeq" id="XP_016442672.1">
    <property type="nucleotide sequence ID" value="XM_016587186.1"/>
</dbReference>
<protein>
    <submittedName>
        <fullName evidence="1">Uncharacterized protein</fullName>
    </submittedName>
</protein>
<feature type="non-terminal residue" evidence="1">
    <location>
        <position position="1"/>
    </location>
</feature>
<dbReference type="PaxDb" id="4097-A0A1S3XSL6"/>
<organism evidence="1">
    <name type="scientific">Nicotiana tabacum</name>
    <name type="common">Common tobacco</name>
    <dbReference type="NCBI Taxonomy" id="4097"/>
    <lineage>
        <taxon>Eukaryota</taxon>
        <taxon>Viridiplantae</taxon>
        <taxon>Streptophyta</taxon>
        <taxon>Embryophyta</taxon>
        <taxon>Tracheophyta</taxon>
        <taxon>Spermatophyta</taxon>
        <taxon>Magnoliopsida</taxon>
        <taxon>eudicotyledons</taxon>
        <taxon>Gunneridae</taxon>
        <taxon>Pentapetalae</taxon>
        <taxon>asterids</taxon>
        <taxon>lamiids</taxon>
        <taxon>Solanales</taxon>
        <taxon>Solanaceae</taxon>
        <taxon>Nicotianoideae</taxon>
        <taxon>Nicotianeae</taxon>
        <taxon>Nicotiana</taxon>
    </lineage>
</organism>
<name>A0A1S3XSL6_TOBAC</name>
<dbReference type="AlphaFoldDB" id="A0A1S3XSL6"/>
<accession>A0A1S3XSL6</accession>
<sequence length="110" mass="12889">EARQKVAYVKLAGSTSKEESRANRERYKVARKEAKLAVTEAKNAAFGHLYKELREKGKDRKLFWLAKARERKERDLYQVSCIKDEDGRVLMGESQIKERLQTYFHGLLNK</sequence>
<evidence type="ECO:0000313" key="1">
    <source>
        <dbReference type="RefSeq" id="XP_016442672.1"/>
    </source>
</evidence>
<dbReference type="OrthoDB" id="1304960at2759"/>
<reference evidence="1" key="1">
    <citation type="submission" date="2025-08" db="UniProtKB">
        <authorList>
            <consortium name="RefSeq"/>
        </authorList>
    </citation>
    <scope>IDENTIFICATION</scope>
</reference>
<proteinExistence type="predicted"/>